<dbReference type="PANTHER" id="PTHR45724">
    <property type="entry name" value="AQUAPORIN NIP2-1"/>
    <property type="match status" value="1"/>
</dbReference>
<feature type="transmembrane region" description="Helical" evidence="6">
    <location>
        <begin position="155"/>
        <end position="176"/>
    </location>
</feature>
<feature type="transmembrane region" description="Helical" evidence="6">
    <location>
        <begin position="110"/>
        <end position="134"/>
    </location>
</feature>
<evidence type="ECO:0000256" key="2">
    <source>
        <dbReference type="ARBA" id="ARBA00022448"/>
    </source>
</evidence>
<dbReference type="PRINTS" id="PR00783">
    <property type="entry name" value="MINTRINSICP"/>
</dbReference>
<comment type="subcellular location">
    <subcellularLocation>
        <location evidence="1">Membrane</location>
        <topology evidence="1">Multi-pass membrane protein</topology>
    </subcellularLocation>
</comment>
<proteinExistence type="predicted"/>
<evidence type="ECO:0000256" key="6">
    <source>
        <dbReference type="SAM" id="Phobius"/>
    </source>
</evidence>
<protein>
    <recommendedName>
        <fullName evidence="8">Major intrinsic protein</fullName>
    </recommendedName>
</protein>
<organism evidence="7">
    <name type="scientific">marine sediment metagenome</name>
    <dbReference type="NCBI Taxonomy" id="412755"/>
    <lineage>
        <taxon>unclassified sequences</taxon>
        <taxon>metagenomes</taxon>
        <taxon>ecological metagenomes</taxon>
    </lineage>
</organism>
<evidence type="ECO:0000256" key="3">
    <source>
        <dbReference type="ARBA" id="ARBA00022692"/>
    </source>
</evidence>
<evidence type="ECO:0000256" key="1">
    <source>
        <dbReference type="ARBA" id="ARBA00004141"/>
    </source>
</evidence>
<comment type="caution">
    <text evidence="7">The sequence shown here is derived from an EMBL/GenBank/DDBJ whole genome shotgun (WGS) entry which is preliminary data.</text>
</comment>
<evidence type="ECO:0000256" key="4">
    <source>
        <dbReference type="ARBA" id="ARBA00022989"/>
    </source>
</evidence>
<evidence type="ECO:0000256" key="5">
    <source>
        <dbReference type="ARBA" id="ARBA00023136"/>
    </source>
</evidence>
<dbReference type="GO" id="GO:0016020">
    <property type="term" value="C:membrane"/>
    <property type="evidence" value="ECO:0007669"/>
    <property type="project" value="UniProtKB-SubCell"/>
</dbReference>
<keyword evidence="2" id="KW-0813">Transport</keyword>
<dbReference type="SUPFAM" id="SSF81338">
    <property type="entry name" value="Aquaporin-like"/>
    <property type="match status" value="1"/>
</dbReference>
<feature type="non-terminal residue" evidence="7">
    <location>
        <position position="216"/>
    </location>
</feature>
<feature type="transmembrane region" description="Helical" evidence="6">
    <location>
        <begin position="43"/>
        <end position="65"/>
    </location>
</feature>
<feature type="transmembrane region" description="Helical" evidence="6">
    <location>
        <begin position="12"/>
        <end position="37"/>
    </location>
</feature>
<dbReference type="AlphaFoldDB" id="A0A0F9DSD4"/>
<dbReference type="EMBL" id="LAZR01027755">
    <property type="protein sequence ID" value="KKL64733.1"/>
    <property type="molecule type" value="Genomic_DNA"/>
</dbReference>
<evidence type="ECO:0000313" key="7">
    <source>
        <dbReference type="EMBL" id="KKL64733.1"/>
    </source>
</evidence>
<accession>A0A0F9DSD4</accession>
<dbReference type="Gene3D" id="1.20.1080.10">
    <property type="entry name" value="Glycerol uptake facilitator protein"/>
    <property type="match status" value="1"/>
</dbReference>
<dbReference type="InterPro" id="IPR000425">
    <property type="entry name" value="MIP"/>
</dbReference>
<dbReference type="PANTHER" id="PTHR45724:SF13">
    <property type="entry name" value="AQUAPORIN NIP1-1-RELATED"/>
    <property type="match status" value="1"/>
</dbReference>
<keyword evidence="3 6" id="KW-0812">Transmembrane</keyword>
<sequence>MRLFRKDDPKPSLVAGPIAEFFGVLVVVFASAGVVAVQPLLPVASPATVALVQGFVLMGAIWAAGTWSGGHVNPLVTIMLFVHGMLEKGLENAAGVKVKGGGRMVNFEWYYALLWILAQFGGAVAAGALLLAVFGPDSPLGRPEVGIAGLAFGRAFAFEIVGSFVLFMTILLAIGYGADHALWAAVPIGAAKLALVGVGDFISGASFDWWRHLGPT</sequence>
<dbReference type="GO" id="GO:0015267">
    <property type="term" value="F:channel activity"/>
    <property type="evidence" value="ECO:0007669"/>
    <property type="project" value="InterPro"/>
</dbReference>
<evidence type="ECO:0008006" key="8">
    <source>
        <dbReference type="Google" id="ProtNLM"/>
    </source>
</evidence>
<reference evidence="7" key="1">
    <citation type="journal article" date="2015" name="Nature">
        <title>Complex archaea that bridge the gap between prokaryotes and eukaryotes.</title>
        <authorList>
            <person name="Spang A."/>
            <person name="Saw J.H."/>
            <person name="Jorgensen S.L."/>
            <person name="Zaremba-Niedzwiedzka K."/>
            <person name="Martijn J."/>
            <person name="Lind A.E."/>
            <person name="van Eijk R."/>
            <person name="Schleper C."/>
            <person name="Guy L."/>
            <person name="Ettema T.J."/>
        </authorList>
    </citation>
    <scope>NUCLEOTIDE SEQUENCE</scope>
</reference>
<dbReference type="Pfam" id="PF00230">
    <property type="entry name" value="MIP"/>
    <property type="match status" value="2"/>
</dbReference>
<dbReference type="InterPro" id="IPR023271">
    <property type="entry name" value="Aquaporin-like"/>
</dbReference>
<dbReference type="InterPro" id="IPR034294">
    <property type="entry name" value="Aquaporin_transptr"/>
</dbReference>
<gene>
    <name evidence="7" type="ORF">LCGC14_2162050</name>
</gene>
<keyword evidence="4 6" id="KW-1133">Transmembrane helix</keyword>
<keyword evidence="5 6" id="KW-0472">Membrane</keyword>
<name>A0A0F9DSD4_9ZZZZ</name>
<feature type="transmembrane region" description="Helical" evidence="6">
    <location>
        <begin position="182"/>
        <end position="202"/>
    </location>
</feature>